<dbReference type="NCBIfam" id="TIGR00074">
    <property type="entry name" value="hypC_hupF"/>
    <property type="match status" value="1"/>
</dbReference>
<dbReference type="Proteomes" id="UP000184603">
    <property type="component" value="Unassembled WGS sequence"/>
</dbReference>
<organism evidence="2 3">
    <name type="scientific">Desulfopila aestuarii DSM 18488</name>
    <dbReference type="NCBI Taxonomy" id="1121416"/>
    <lineage>
        <taxon>Bacteria</taxon>
        <taxon>Pseudomonadati</taxon>
        <taxon>Thermodesulfobacteriota</taxon>
        <taxon>Desulfobulbia</taxon>
        <taxon>Desulfobulbales</taxon>
        <taxon>Desulfocapsaceae</taxon>
        <taxon>Desulfopila</taxon>
    </lineage>
</organism>
<dbReference type="GO" id="GO:0051604">
    <property type="term" value="P:protein maturation"/>
    <property type="evidence" value="ECO:0007669"/>
    <property type="project" value="TreeGrafter"/>
</dbReference>
<dbReference type="AlphaFoldDB" id="A0A1M7Y6S6"/>
<reference evidence="2 3" key="1">
    <citation type="submission" date="2016-12" db="EMBL/GenBank/DDBJ databases">
        <authorList>
            <person name="Song W.-J."/>
            <person name="Kurnit D.M."/>
        </authorList>
    </citation>
    <scope>NUCLEOTIDE SEQUENCE [LARGE SCALE GENOMIC DNA]</scope>
    <source>
        <strain evidence="2 3">DSM 18488</strain>
    </source>
</reference>
<dbReference type="OrthoDB" id="9806017at2"/>
<accession>A0A1M7Y6S6</accession>
<dbReference type="InterPro" id="IPR019812">
    <property type="entry name" value="Hydgase_assmbl_chp_CS"/>
</dbReference>
<sequence>MCLAIPMRVVKVEGDPDDFTTSQIATVDADGIQKEVRLDIVDHWPQVGDYVIIHAGFAIHSLVEEEAKKNLELLKQLADTMPEELLSPLNVNEE</sequence>
<dbReference type="Gene3D" id="2.30.30.140">
    <property type="match status" value="1"/>
</dbReference>
<dbReference type="SUPFAM" id="SSF159127">
    <property type="entry name" value="HupF/HypC-like"/>
    <property type="match status" value="1"/>
</dbReference>
<dbReference type="STRING" id="1121416.SAMN02745220_02197"/>
<evidence type="ECO:0000313" key="2">
    <source>
        <dbReference type="EMBL" id="SHO48216.1"/>
    </source>
</evidence>
<dbReference type="Pfam" id="PF01455">
    <property type="entry name" value="HupF_HypC"/>
    <property type="match status" value="1"/>
</dbReference>
<name>A0A1M7Y6S6_9BACT</name>
<protein>
    <submittedName>
        <fullName evidence="2">Hydrogenase maturation protein HypC</fullName>
    </submittedName>
</protein>
<gene>
    <name evidence="2" type="ORF">SAMN02745220_02197</name>
</gene>
<evidence type="ECO:0000256" key="1">
    <source>
        <dbReference type="ARBA" id="ARBA00006018"/>
    </source>
</evidence>
<dbReference type="GO" id="GO:1902670">
    <property type="term" value="F:carbon dioxide binding"/>
    <property type="evidence" value="ECO:0007669"/>
    <property type="project" value="TreeGrafter"/>
</dbReference>
<proteinExistence type="inferred from homology"/>
<dbReference type="PANTHER" id="PTHR35177:SF2">
    <property type="entry name" value="HYDROGENASE MATURATION FACTOR HYBG"/>
    <property type="match status" value="1"/>
</dbReference>
<dbReference type="EMBL" id="FRFE01000009">
    <property type="protein sequence ID" value="SHO48216.1"/>
    <property type="molecule type" value="Genomic_DNA"/>
</dbReference>
<dbReference type="FunFam" id="2.30.30.140:FF:000022">
    <property type="entry name" value="Hydrogenase assembly chaperone HybG"/>
    <property type="match status" value="1"/>
</dbReference>
<evidence type="ECO:0000313" key="3">
    <source>
        <dbReference type="Proteomes" id="UP000184603"/>
    </source>
</evidence>
<keyword evidence="3" id="KW-1185">Reference proteome</keyword>
<dbReference type="PANTHER" id="PTHR35177">
    <property type="entry name" value="HYDROGENASE MATURATION FACTOR HYBG"/>
    <property type="match status" value="1"/>
</dbReference>
<dbReference type="PROSITE" id="PS01097">
    <property type="entry name" value="HUPF_HYPC"/>
    <property type="match status" value="1"/>
</dbReference>
<dbReference type="PRINTS" id="PR00445">
    <property type="entry name" value="HUPFHYPC"/>
</dbReference>
<dbReference type="InterPro" id="IPR001109">
    <property type="entry name" value="Hydrogenase_HupF/HypC"/>
</dbReference>
<dbReference type="GO" id="GO:0005506">
    <property type="term" value="F:iron ion binding"/>
    <property type="evidence" value="ECO:0007669"/>
    <property type="project" value="TreeGrafter"/>
</dbReference>
<comment type="similarity">
    <text evidence="1">Belongs to the HupF/HypC family.</text>
</comment>
<dbReference type="RefSeq" id="WP_073613495.1">
    <property type="nucleotide sequence ID" value="NZ_FRFE01000009.1"/>
</dbReference>